<dbReference type="EMBL" id="JAVCZN010000014">
    <property type="protein sequence ID" value="MDQ1863851.1"/>
    <property type="molecule type" value="Genomic_DNA"/>
</dbReference>
<reference evidence="1" key="1">
    <citation type="submission" date="2023-07" db="EMBL/GenBank/DDBJ databases">
        <title>In vitro acaricidal activity of Serratia ureilytica strains isolated from Mimosa pudica nodules againts the dust mite Tyrophagus putrescentiae.</title>
        <authorList>
            <person name="Wong-Villareal A."/>
            <person name="Cerqueda-Garcia D."/>
        </authorList>
    </citation>
    <scope>NUCLEOTIDE SEQUENCE</scope>
    <source>
        <strain evidence="1">UTS2</strain>
    </source>
</reference>
<comment type="caution">
    <text evidence="1">The sequence shown here is derived from an EMBL/GenBank/DDBJ whole genome shotgun (WGS) entry which is preliminary data.</text>
</comment>
<dbReference type="InterPro" id="IPR010667">
    <property type="entry name" value="Phage_T4_Gp19"/>
</dbReference>
<dbReference type="PANTHER" id="PTHR38009:SF1">
    <property type="entry name" value="CONSERVED HYPOTHETICAL PHAGE TAIL PROTEIN"/>
    <property type="match status" value="1"/>
</dbReference>
<dbReference type="InterPro" id="IPR011747">
    <property type="entry name" value="CHP02241"/>
</dbReference>
<dbReference type="PANTHER" id="PTHR38009">
    <property type="entry name" value="CONSERVED HYPOTHETICAL PHAGE TAIL PROTEIN"/>
    <property type="match status" value="1"/>
</dbReference>
<sequence length="149" mass="16521">MAVEAKTMGSTYPIPTYRFVVSVGKDQMSFSGVSGLDQSVQLVKYQDGTGNLYQMPGQAEPLTITLKRGVIPKQSQLYEWINAITFNRVEKKDLTISLTNETGTELLVTWNVMNAFPTKWTGPSLDATSNEVAIEEISLAADRLTLKFH</sequence>
<organism evidence="1 2">
    <name type="scientific">Serratia ureilytica</name>
    <dbReference type="NCBI Taxonomy" id="300181"/>
    <lineage>
        <taxon>Bacteria</taxon>
        <taxon>Pseudomonadati</taxon>
        <taxon>Pseudomonadota</taxon>
        <taxon>Gammaproteobacteria</taxon>
        <taxon>Enterobacterales</taxon>
        <taxon>Yersiniaceae</taxon>
        <taxon>Serratia</taxon>
    </lineage>
</organism>
<dbReference type="Pfam" id="PF06841">
    <property type="entry name" value="Phage_T4_gp19"/>
    <property type="match status" value="1"/>
</dbReference>
<dbReference type="Proteomes" id="UP001177872">
    <property type="component" value="Unassembled WGS sequence"/>
</dbReference>
<dbReference type="RefSeq" id="WP_262943331.1">
    <property type="nucleotide sequence ID" value="NZ_JAIQCT010000054.1"/>
</dbReference>
<evidence type="ECO:0000313" key="1">
    <source>
        <dbReference type="EMBL" id="MDQ1863851.1"/>
    </source>
</evidence>
<dbReference type="NCBIfam" id="TIGR02241">
    <property type="entry name" value="conserved hypothetical phage tail region protein"/>
    <property type="match status" value="1"/>
</dbReference>
<name>A0ABU0VQY9_9GAMM</name>
<proteinExistence type="predicted"/>
<keyword evidence="2" id="KW-1185">Reference proteome</keyword>
<protein>
    <submittedName>
        <fullName evidence="1">Phage tail protein</fullName>
    </submittedName>
</protein>
<gene>
    <name evidence="1" type="ORF">Q6237_22985</name>
</gene>
<evidence type="ECO:0000313" key="2">
    <source>
        <dbReference type="Proteomes" id="UP001177872"/>
    </source>
</evidence>
<accession>A0ABU0VQY9</accession>